<dbReference type="InterPro" id="IPR004276">
    <property type="entry name" value="GlycoTrans_28_N"/>
</dbReference>
<dbReference type="Pfam" id="PF04101">
    <property type="entry name" value="Glyco_tran_28_C"/>
    <property type="match status" value="1"/>
</dbReference>
<evidence type="ECO:0000256" key="8">
    <source>
        <dbReference type="ARBA" id="ARBA00023306"/>
    </source>
</evidence>
<keyword evidence="2 10" id="KW-0132">Cell division</keyword>
<gene>
    <name evidence="10 13" type="primary">murG</name>
    <name evidence="13" type="ORF">RBH19_06450</name>
</gene>
<keyword evidence="8 10" id="KW-0131">Cell cycle</keyword>
<keyword evidence="9 10" id="KW-0961">Cell wall biogenesis/degradation</keyword>
<evidence type="ECO:0000256" key="1">
    <source>
        <dbReference type="ARBA" id="ARBA00022475"/>
    </source>
</evidence>
<dbReference type="PANTHER" id="PTHR21015:SF22">
    <property type="entry name" value="GLYCOSYLTRANSFERASE"/>
    <property type="match status" value="1"/>
</dbReference>
<evidence type="ECO:0000256" key="5">
    <source>
        <dbReference type="ARBA" id="ARBA00022960"/>
    </source>
</evidence>
<sequence>MSARHAVIMAGGTGGHVFPGLAVAEVLRARGWTVSWLGTQAGLESRLVPARAIELDCIQVGALRGKGLVGWLAMPWRLLRAIAQARRVLRRRRPAVVLGMGGFASGPGGLAACLMRLPLVIHEQNAIAGLTNRVLARCARRVLCGFPGSFPQSLGAQTVGNPVRQAVVDLPAPEERLRGRDGPVRLLVVGGSQGAKAINESLPRAVAGLPQGRVTVRHQCGPRWLEETRAAWDESGVAANVEPFIEDMADAWAWADLAICRAGALTVAELAAAGVASVLVPFPAAVDDHQTANALFLERAGAARLLPQERLEKGELGPMLDALTENRDHLIHMARRARAEARPDADQVVADVCEAVARPGGAA</sequence>
<dbReference type="InterPro" id="IPR006009">
    <property type="entry name" value="GlcNAc_MurG"/>
</dbReference>
<evidence type="ECO:0000313" key="14">
    <source>
        <dbReference type="Proteomes" id="UP001239019"/>
    </source>
</evidence>
<evidence type="ECO:0000256" key="2">
    <source>
        <dbReference type="ARBA" id="ARBA00022618"/>
    </source>
</evidence>
<evidence type="ECO:0000256" key="7">
    <source>
        <dbReference type="ARBA" id="ARBA00023136"/>
    </source>
</evidence>
<keyword evidence="4 10" id="KW-0808">Transferase</keyword>
<feature type="binding site" evidence="10">
    <location>
        <position position="192"/>
    </location>
    <ligand>
        <name>UDP-N-acetyl-alpha-D-glucosamine</name>
        <dbReference type="ChEBI" id="CHEBI:57705"/>
    </ligand>
</feature>
<keyword evidence="14" id="KW-1185">Reference proteome</keyword>
<comment type="pathway">
    <text evidence="10">Cell wall biogenesis; peptidoglycan biosynthesis.</text>
</comment>
<dbReference type="EMBL" id="JAVDDT010000003">
    <property type="protein sequence ID" value="MDQ2069506.1"/>
    <property type="molecule type" value="Genomic_DNA"/>
</dbReference>
<dbReference type="Gene3D" id="3.40.50.2000">
    <property type="entry name" value="Glycogen Phosphorylase B"/>
    <property type="match status" value="2"/>
</dbReference>
<dbReference type="GO" id="GO:0016757">
    <property type="term" value="F:glycosyltransferase activity"/>
    <property type="evidence" value="ECO:0007669"/>
    <property type="project" value="UniProtKB-KW"/>
</dbReference>
<dbReference type="SUPFAM" id="SSF53756">
    <property type="entry name" value="UDP-Glycosyltransferase/glycogen phosphorylase"/>
    <property type="match status" value="1"/>
</dbReference>
<dbReference type="RefSeq" id="WP_306728007.1">
    <property type="nucleotide sequence ID" value="NZ_JAVDDT010000003.1"/>
</dbReference>
<dbReference type="CDD" id="cd03785">
    <property type="entry name" value="GT28_MurG"/>
    <property type="match status" value="1"/>
</dbReference>
<feature type="binding site" evidence="10">
    <location>
        <position position="290"/>
    </location>
    <ligand>
        <name>UDP-N-acetyl-alpha-D-glucosamine</name>
        <dbReference type="ChEBI" id="CHEBI:57705"/>
    </ligand>
</feature>
<accession>A0ABU0W657</accession>
<comment type="subcellular location">
    <subcellularLocation>
        <location evidence="10">Cell membrane</location>
        <topology evidence="10">Peripheral membrane protein</topology>
        <orientation evidence="10">Cytoplasmic side</orientation>
    </subcellularLocation>
</comment>
<organism evidence="13 14">
    <name type="scientific">Natronospira bacteriovora</name>
    <dbReference type="NCBI Taxonomy" id="3069753"/>
    <lineage>
        <taxon>Bacteria</taxon>
        <taxon>Pseudomonadati</taxon>
        <taxon>Pseudomonadota</taxon>
        <taxon>Gammaproteobacteria</taxon>
        <taxon>Natronospirales</taxon>
        <taxon>Natronospiraceae</taxon>
        <taxon>Natronospira</taxon>
    </lineage>
</organism>
<dbReference type="Proteomes" id="UP001239019">
    <property type="component" value="Unassembled WGS sequence"/>
</dbReference>
<proteinExistence type="inferred from homology"/>
<keyword evidence="1 10" id="KW-1003">Cell membrane</keyword>
<evidence type="ECO:0000256" key="9">
    <source>
        <dbReference type="ARBA" id="ARBA00023316"/>
    </source>
</evidence>
<comment type="function">
    <text evidence="10">Cell wall formation. Catalyzes the transfer of a GlcNAc subunit on undecaprenyl-pyrophosphoryl-MurNAc-pentapeptide (lipid intermediate I) to form undecaprenyl-pyrophosphoryl-MurNAc-(pentapeptide)GlcNAc (lipid intermediate II).</text>
</comment>
<protein>
    <recommendedName>
        <fullName evidence="10">UDP-N-acetylglucosamine--N-acetylmuramyl-(pentapeptide) pyrophosphoryl-undecaprenol N-acetylglucosamine transferase</fullName>
        <ecNumber evidence="10">2.4.1.227</ecNumber>
    </recommendedName>
    <alternativeName>
        <fullName evidence="10">Undecaprenyl-PP-MurNAc-pentapeptide-UDPGlcNAc GlcNAc transferase</fullName>
    </alternativeName>
</protein>
<keyword evidence="5 10" id="KW-0133">Cell shape</keyword>
<comment type="caution">
    <text evidence="13">The sequence shown here is derived from an EMBL/GenBank/DDBJ whole genome shotgun (WGS) entry which is preliminary data.</text>
</comment>
<feature type="binding site" evidence="10">
    <location>
        <position position="245"/>
    </location>
    <ligand>
        <name>UDP-N-acetyl-alpha-D-glucosamine</name>
        <dbReference type="ChEBI" id="CHEBI:57705"/>
    </ligand>
</feature>
<feature type="domain" description="Glycosyltransferase family 28 N-terminal" evidence="11">
    <location>
        <begin position="7"/>
        <end position="143"/>
    </location>
</feature>
<dbReference type="HAMAP" id="MF_00033">
    <property type="entry name" value="MurG"/>
    <property type="match status" value="1"/>
</dbReference>
<evidence type="ECO:0000256" key="10">
    <source>
        <dbReference type="HAMAP-Rule" id="MF_00033"/>
    </source>
</evidence>
<feature type="binding site" evidence="10">
    <location>
        <position position="125"/>
    </location>
    <ligand>
        <name>UDP-N-acetyl-alpha-D-glucosamine</name>
        <dbReference type="ChEBI" id="CHEBI:57705"/>
    </ligand>
</feature>
<reference evidence="13 14" key="1">
    <citation type="submission" date="2023-08" db="EMBL/GenBank/DDBJ databases">
        <title>Whole-genome sequencing of halo(alkali)philic microorganisms from hypersaline lakes.</title>
        <authorList>
            <person name="Sorokin D.Y."/>
            <person name="Abbas B."/>
            <person name="Merkel A.Y."/>
        </authorList>
    </citation>
    <scope>NUCLEOTIDE SEQUENCE [LARGE SCALE GENOMIC DNA]</scope>
    <source>
        <strain evidence="13 14">AB-CW4</strain>
    </source>
</reference>
<evidence type="ECO:0000256" key="3">
    <source>
        <dbReference type="ARBA" id="ARBA00022676"/>
    </source>
</evidence>
<comment type="similarity">
    <text evidence="10">Belongs to the glycosyltransferase 28 family. MurG subfamily.</text>
</comment>
<keyword evidence="3 10" id="KW-0328">Glycosyltransferase</keyword>
<evidence type="ECO:0000259" key="12">
    <source>
        <dbReference type="Pfam" id="PF04101"/>
    </source>
</evidence>
<name>A0ABU0W657_9GAMM</name>
<feature type="binding site" evidence="10">
    <location>
        <begin position="264"/>
        <end position="269"/>
    </location>
    <ligand>
        <name>UDP-N-acetyl-alpha-D-glucosamine</name>
        <dbReference type="ChEBI" id="CHEBI:57705"/>
    </ligand>
</feature>
<evidence type="ECO:0000256" key="6">
    <source>
        <dbReference type="ARBA" id="ARBA00022984"/>
    </source>
</evidence>
<dbReference type="Pfam" id="PF03033">
    <property type="entry name" value="Glyco_transf_28"/>
    <property type="match status" value="1"/>
</dbReference>
<keyword evidence="6 10" id="KW-0573">Peptidoglycan synthesis</keyword>
<evidence type="ECO:0000259" key="11">
    <source>
        <dbReference type="Pfam" id="PF03033"/>
    </source>
</evidence>
<feature type="binding site" evidence="10">
    <location>
        <position position="164"/>
    </location>
    <ligand>
        <name>UDP-N-acetyl-alpha-D-glucosamine</name>
        <dbReference type="ChEBI" id="CHEBI:57705"/>
    </ligand>
</feature>
<dbReference type="NCBIfam" id="TIGR01133">
    <property type="entry name" value="murG"/>
    <property type="match status" value="1"/>
</dbReference>
<evidence type="ECO:0000313" key="13">
    <source>
        <dbReference type="EMBL" id="MDQ2069506.1"/>
    </source>
</evidence>
<dbReference type="EC" id="2.4.1.227" evidence="10"/>
<evidence type="ECO:0000256" key="4">
    <source>
        <dbReference type="ARBA" id="ARBA00022679"/>
    </source>
</evidence>
<feature type="domain" description="Glycosyl transferase family 28 C-terminal" evidence="12">
    <location>
        <begin position="186"/>
        <end position="347"/>
    </location>
</feature>
<dbReference type="PANTHER" id="PTHR21015">
    <property type="entry name" value="UDP-N-ACETYLGLUCOSAMINE--N-ACETYLMURAMYL-(PENTAPEPTIDE) PYROPHOSPHORYL-UNDECAPRENOL N-ACETYLGLUCOSAMINE TRANSFERASE 1"/>
    <property type="match status" value="1"/>
</dbReference>
<comment type="catalytic activity">
    <reaction evidence="10">
        <text>di-trans,octa-cis-undecaprenyl diphospho-N-acetyl-alpha-D-muramoyl-L-alanyl-D-glutamyl-meso-2,6-diaminopimeloyl-D-alanyl-D-alanine + UDP-N-acetyl-alpha-D-glucosamine = di-trans,octa-cis-undecaprenyl diphospho-[N-acetyl-alpha-D-glucosaminyl-(1-&gt;4)]-N-acetyl-alpha-D-muramoyl-L-alanyl-D-glutamyl-meso-2,6-diaminopimeloyl-D-alanyl-D-alanine + UDP + H(+)</text>
        <dbReference type="Rhea" id="RHEA:31227"/>
        <dbReference type="ChEBI" id="CHEBI:15378"/>
        <dbReference type="ChEBI" id="CHEBI:57705"/>
        <dbReference type="ChEBI" id="CHEBI:58223"/>
        <dbReference type="ChEBI" id="CHEBI:61387"/>
        <dbReference type="ChEBI" id="CHEBI:61388"/>
        <dbReference type="EC" id="2.4.1.227"/>
    </reaction>
</comment>
<feature type="binding site" evidence="10">
    <location>
        <begin position="13"/>
        <end position="15"/>
    </location>
    <ligand>
        <name>UDP-N-acetyl-alpha-D-glucosamine</name>
        <dbReference type="ChEBI" id="CHEBI:57705"/>
    </ligand>
</feature>
<dbReference type="InterPro" id="IPR007235">
    <property type="entry name" value="Glyco_trans_28_C"/>
</dbReference>
<keyword evidence="7 10" id="KW-0472">Membrane</keyword>